<evidence type="ECO:0000313" key="2">
    <source>
        <dbReference type="Proteomes" id="UP000051015"/>
    </source>
</evidence>
<dbReference type="Pfam" id="PF05119">
    <property type="entry name" value="Terminase_4"/>
    <property type="match status" value="1"/>
</dbReference>
<comment type="caution">
    <text evidence="1">The sequence shown here is derived from an EMBL/GenBank/DDBJ whole genome shotgun (WGS) entry which is preliminary data.</text>
</comment>
<keyword evidence="2" id="KW-1185">Reference proteome</keyword>
<evidence type="ECO:0000313" key="1">
    <source>
        <dbReference type="EMBL" id="KRM95967.1"/>
    </source>
</evidence>
<dbReference type="PATRIC" id="fig|1423725.3.peg.1489"/>
<organism evidence="1 2">
    <name type="scientific">Liquorilactobacillus aquaticus DSM 21051</name>
    <dbReference type="NCBI Taxonomy" id="1423725"/>
    <lineage>
        <taxon>Bacteria</taxon>
        <taxon>Bacillati</taxon>
        <taxon>Bacillota</taxon>
        <taxon>Bacilli</taxon>
        <taxon>Lactobacillales</taxon>
        <taxon>Lactobacillaceae</taxon>
        <taxon>Liquorilactobacillus</taxon>
    </lineage>
</organism>
<protein>
    <submittedName>
        <fullName evidence="1">Prophage Lp3 protein 14, terminase small subunit</fullName>
    </submittedName>
</protein>
<dbReference type="EMBL" id="AYZD01000018">
    <property type="protein sequence ID" value="KRM95967.1"/>
    <property type="molecule type" value="Genomic_DNA"/>
</dbReference>
<dbReference type="STRING" id="1423725.FC19_GL001448"/>
<dbReference type="NCBIfam" id="TIGR01558">
    <property type="entry name" value="sm_term_P27"/>
    <property type="match status" value="1"/>
</dbReference>
<dbReference type="Proteomes" id="UP000051015">
    <property type="component" value="Unassembled WGS sequence"/>
</dbReference>
<proteinExistence type="predicted"/>
<dbReference type="OrthoDB" id="6010489at2"/>
<name>A0A0R2CVT3_9LACO</name>
<sequence>MKMDSKKSKFQVVSKEKVTKLDDNGLDEIQITPPRHLMKDAQGIWRDLIPEIKKMGYLKKIDQSNLELYCTYYALYIEAEDKLKKFGTYLTDKNGVPVQKAPQAIQLNDCVRNLKKLGFDMGLTFDAGMRQIKINEPSKNKRHNPLKKVNFGAEV</sequence>
<accession>A0A0R2CVT3</accession>
<dbReference type="InterPro" id="IPR006448">
    <property type="entry name" value="Phage_term_ssu_P27"/>
</dbReference>
<reference evidence="1 2" key="1">
    <citation type="journal article" date="2015" name="Genome Announc.">
        <title>Expanding the biotechnology potential of lactobacilli through comparative genomics of 213 strains and associated genera.</title>
        <authorList>
            <person name="Sun Z."/>
            <person name="Harris H.M."/>
            <person name="McCann A."/>
            <person name="Guo C."/>
            <person name="Argimon S."/>
            <person name="Zhang W."/>
            <person name="Yang X."/>
            <person name="Jeffery I.B."/>
            <person name="Cooney J.C."/>
            <person name="Kagawa T.F."/>
            <person name="Liu W."/>
            <person name="Song Y."/>
            <person name="Salvetti E."/>
            <person name="Wrobel A."/>
            <person name="Rasinkangas P."/>
            <person name="Parkhill J."/>
            <person name="Rea M.C."/>
            <person name="O'Sullivan O."/>
            <person name="Ritari J."/>
            <person name="Douillard F.P."/>
            <person name="Paul Ross R."/>
            <person name="Yang R."/>
            <person name="Briner A.E."/>
            <person name="Felis G.E."/>
            <person name="de Vos W.M."/>
            <person name="Barrangou R."/>
            <person name="Klaenhammer T.R."/>
            <person name="Caufield P.W."/>
            <person name="Cui Y."/>
            <person name="Zhang H."/>
            <person name="O'Toole P.W."/>
        </authorList>
    </citation>
    <scope>NUCLEOTIDE SEQUENCE [LARGE SCALE GENOMIC DNA]</scope>
    <source>
        <strain evidence="1 2">DSM 21051</strain>
    </source>
</reference>
<dbReference type="AlphaFoldDB" id="A0A0R2CVT3"/>
<gene>
    <name evidence="1" type="ORF">FC19_GL001448</name>
</gene>